<evidence type="ECO:0000256" key="1">
    <source>
        <dbReference type="SAM" id="SignalP"/>
    </source>
</evidence>
<evidence type="ECO:0000313" key="2">
    <source>
        <dbReference type="EMBL" id="HJH11299.1"/>
    </source>
</evidence>
<feature type="chain" id="PRO_5037725435" evidence="1">
    <location>
        <begin position="27"/>
        <end position="153"/>
    </location>
</feature>
<gene>
    <name evidence="2" type="ORF">K8V30_06375</name>
</gene>
<dbReference type="EMBL" id="DYTV01000085">
    <property type="protein sequence ID" value="HJH11299.1"/>
    <property type="molecule type" value="Genomic_DNA"/>
</dbReference>
<reference evidence="2" key="2">
    <citation type="submission" date="2021-09" db="EMBL/GenBank/DDBJ databases">
        <authorList>
            <person name="Gilroy R."/>
        </authorList>
    </citation>
    <scope>NUCLEOTIDE SEQUENCE</scope>
    <source>
        <strain evidence="2">CHK160-4876</strain>
    </source>
</reference>
<organism evidence="2 3">
    <name type="scientific">Metalysinibacillus jejuensis</name>
    <dbReference type="NCBI Taxonomy" id="914327"/>
    <lineage>
        <taxon>Bacteria</taxon>
        <taxon>Bacillati</taxon>
        <taxon>Bacillota</taxon>
        <taxon>Bacilli</taxon>
        <taxon>Bacillales</taxon>
        <taxon>Caryophanaceae</taxon>
        <taxon>Metalysinibacillus</taxon>
    </lineage>
</organism>
<dbReference type="Proteomes" id="UP000700212">
    <property type="component" value="Unassembled WGS sequence"/>
</dbReference>
<sequence>MNKKLQASVLAGVLLVPAILTPIAEAAPAVQPSASLPTQATMSTDPVVLKQQLITLVHGLTELSPREQITLAQSYITTNQTNELGFTDKEKELLEAKVAYIDAYFQHRAAIAQLGQKIAPLLFTHSSLVEAYETSKVQQDYKDIDSKMSSTNT</sequence>
<feature type="signal peptide" evidence="1">
    <location>
        <begin position="1"/>
        <end position="26"/>
    </location>
</feature>
<dbReference type="AlphaFoldDB" id="A0A921T5N9"/>
<name>A0A921T5N9_9BACL</name>
<protein>
    <submittedName>
        <fullName evidence="2">Uncharacterized protein</fullName>
    </submittedName>
</protein>
<evidence type="ECO:0000313" key="3">
    <source>
        <dbReference type="Proteomes" id="UP000700212"/>
    </source>
</evidence>
<comment type="caution">
    <text evidence="2">The sequence shown here is derived from an EMBL/GenBank/DDBJ whole genome shotgun (WGS) entry which is preliminary data.</text>
</comment>
<reference evidence="2" key="1">
    <citation type="journal article" date="2021" name="PeerJ">
        <title>Extensive microbial diversity within the chicken gut microbiome revealed by metagenomics and culture.</title>
        <authorList>
            <person name="Gilroy R."/>
            <person name="Ravi A."/>
            <person name="Getino M."/>
            <person name="Pursley I."/>
            <person name="Horton D.L."/>
            <person name="Alikhan N.F."/>
            <person name="Baker D."/>
            <person name="Gharbi K."/>
            <person name="Hall N."/>
            <person name="Watson M."/>
            <person name="Adriaenssens E.M."/>
            <person name="Foster-Nyarko E."/>
            <person name="Jarju S."/>
            <person name="Secka A."/>
            <person name="Antonio M."/>
            <person name="Oren A."/>
            <person name="Chaudhuri R.R."/>
            <person name="La Ragione R."/>
            <person name="Hildebrand F."/>
            <person name="Pallen M.J."/>
        </authorList>
    </citation>
    <scope>NUCLEOTIDE SEQUENCE</scope>
    <source>
        <strain evidence="2">CHK160-4876</strain>
    </source>
</reference>
<feature type="non-terminal residue" evidence="2">
    <location>
        <position position="153"/>
    </location>
</feature>
<keyword evidence="1" id="KW-0732">Signal</keyword>
<accession>A0A921T5N9</accession>
<proteinExistence type="predicted"/>